<organism evidence="1 2">
    <name type="scientific">Cnuella takakiae</name>
    <dbReference type="NCBI Taxonomy" id="1302690"/>
    <lineage>
        <taxon>Bacteria</taxon>
        <taxon>Pseudomonadati</taxon>
        <taxon>Bacteroidota</taxon>
        <taxon>Chitinophagia</taxon>
        <taxon>Chitinophagales</taxon>
        <taxon>Chitinophagaceae</taxon>
        <taxon>Cnuella</taxon>
    </lineage>
</organism>
<dbReference type="AlphaFoldDB" id="A0A1M5FZS4"/>
<dbReference type="RefSeq" id="WP_073045922.1">
    <property type="nucleotide sequence ID" value="NZ_FQUO01000015.1"/>
</dbReference>
<accession>A0A1M5FZS4</accession>
<proteinExistence type="predicted"/>
<reference evidence="1 2" key="1">
    <citation type="submission" date="2016-11" db="EMBL/GenBank/DDBJ databases">
        <authorList>
            <person name="Jaros S."/>
            <person name="Januszkiewicz K."/>
            <person name="Wedrychowicz H."/>
        </authorList>
    </citation>
    <scope>NUCLEOTIDE SEQUENCE [LARGE SCALE GENOMIC DNA]</scope>
    <source>
        <strain evidence="1 2">DSM 26897</strain>
    </source>
</reference>
<evidence type="ECO:0000313" key="1">
    <source>
        <dbReference type="EMBL" id="SHF96969.1"/>
    </source>
</evidence>
<evidence type="ECO:0000313" key="2">
    <source>
        <dbReference type="Proteomes" id="UP000184368"/>
    </source>
</evidence>
<dbReference type="EMBL" id="FQUO01000015">
    <property type="protein sequence ID" value="SHF96969.1"/>
    <property type="molecule type" value="Genomic_DNA"/>
</dbReference>
<sequence length="86" mass="10616">MRFNDYDLPVLEVLDIGPLQEEQHPDEVEALGYGAARYYYWLRLKTGTYKIISPWFLRINREGRRAMQQWRDQYWDARRHWVFALH</sequence>
<protein>
    <submittedName>
        <fullName evidence="1">Uncharacterized protein</fullName>
    </submittedName>
</protein>
<name>A0A1M5FZS4_9BACT</name>
<dbReference type="STRING" id="1302690.BUE76_10515"/>
<gene>
    <name evidence="1" type="ORF">SAMN05444008_11539</name>
</gene>
<keyword evidence="2" id="KW-1185">Reference proteome</keyword>
<dbReference type="Proteomes" id="UP000184368">
    <property type="component" value="Unassembled WGS sequence"/>
</dbReference>